<keyword evidence="2" id="KW-0808">Transferase</keyword>
<organism evidence="5 6">
    <name type="scientific">Caenispirillum bisanense</name>
    <dbReference type="NCBI Taxonomy" id="414052"/>
    <lineage>
        <taxon>Bacteria</taxon>
        <taxon>Pseudomonadati</taxon>
        <taxon>Pseudomonadota</taxon>
        <taxon>Alphaproteobacteria</taxon>
        <taxon>Rhodospirillales</taxon>
        <taxon>Novispirillaceae</taxon>
        <taxon>Caenispirillum</taxon>
    </lineage>
</organism>
<dbReference type="AlphaFoldDB" id="A0A286GA36"/>
<proteinExistence type="inferred from homology"/>
<dbReference type="EMBL" id="OCNJ01000002">
    <property type="protein sequence ID" value="SOD92096.1"/>
    <property type="molecule type" value="Genomic_DNA"/>
</dbReference>
<dbReference type="InterPro" id="IPR029056">
    <property type="entry name" value="Ribokinase-like"/>
</dbReference>
<dbReference type="Proteomes" id="UP000219621">
    <property type="component" value="Unassembled WGS sequence"/>
</dbReference>
<gene>
    <name evidence="5" type="ORF">SAMN05421508_102263</name>
</gene>
<evidence type="ECO:0000256" key="2">
    <source>
        <dbReference type="ARBA" id="ARBA00022679"/>
    </source>
</evidence>
<evidence type="ECO:0000256" key="1">
    <source>
        <dbReference type="ARBA" id="ARBA00010688"/>
    </source>
</evidence>
<keyword evidence="6" id="KW-1185">Reference proteome</keyword>
<keyword evidence="3 5" id="KW-0418">Kinase</keyword>
<dbReference type="SUPFAM" id="SSF53613">
    <property type="entry name" value="Ribokinase-like"/>
    <property type="match status" value="1"/>
</dbReference>
<evidence type="ECO:0000259" key="4">
    <source>
        <dbReference type="Pfam" id="PF00294"/>
    </source>
</evidence>
<evidence type="ECO:0000256" key="3">
    <source>
        <dbReference type="ARBA" id="ARBA00022777"/>
    </source>
</evidence>
<dbReference type="InterPro" id="IPR011611">
    <property type="entry name" value="PfkB_dom"/>
</dbReference>
<dbReference type="CDD" id="cd01168">
    <property type="entry name" value="adenosine_kinase"/>
    <property type="match status" value="1"/>
</dbReference>
<dbReference type="Gene3D" id="3.30.1110.10">
    <property type="match status" value="1"/>
</dbReference>
<accession>A0A286GA36</accession>
<comment type="similarity">
    <text evidence="1">Belongs to the carbohydrate kinase PfkB family.</text>
</comment>
<feature type="domain" description="Carbohydrate kinase PfkB" evidence="4">
    <location>
        <begin position="58"/>
        <end position="322"/>
    </location>
</feature>
<dbReference type="InterPro" id="IPR052700">
    <property type="entry name" value="Carb_kinase_PfkB-like"/>
</dbReference>
<dbReference type="PANTHER" id="PTHR43320">
    <property type="entry name" value="SUGAR KINASE"/>
    <property type="match status" value="1"/>
</dbReference>
<dbReference type="PROSITE" id="PS00584">
    <property type="entry name" value="PFKB_KINASES_2"/>
    <property type="match status" value="1"/>
</dbReference>
<dbReference type="Gene3D" id="3.40.1190.20">
    <property type="match status" value="1"/>
</dbReference>
<evidence type="ECO:0000313" key="6">
    <source>
        <dbReference type="Proteomes" id="UP000219621"/>
    </source>
</evidence>
<name>A0A286GA36_9PROT</name>
<dbReference type="Pfam" id="PF00294">
    <property type="entry name" value="PfkB"/>
    <property type="match status" value="1"/>
</dbReference>
<protein>
    <submittedName>
        <fullName evidence="5">Sugar or nucleoside kinase, ribokinase family</fullName>
    </submittedName>
</protein>
<dbReference type="RefSeq" id="WP_097278025.1">
    <property type="nucleotide sequence ID" value="NZ_OCNJ01000002.1"/>
</dbReference>
<dbReference type="GO" id="GO:0016301">
    <property type="term" value="F:kinase activity"/>
    <property type="evidence" value="ECO:0007669"/>
    <property type="project" value="UniProtKB-KW"/>
</dbReference>
<sequence>MAETRFDVVGIGNAIVDVLANAEDSFLATHGMPKGGMVLIDGEKAEAIYAAMGSAIESSGGSAANTVAGIASLGGKPAFIGKVAEDTLGRVFRHDIGGIGVHFDTPVLGADAGVPTARCLILVTPDAQRTMNTYLGACTRLAPADIDEDLVASAQVTYVEGYQWDAQLAKDAIVRASLAAKEAGRTVALSLSDAFCVDRHRGEFLELTEGLVDILFANEAEIKSLYETDSFEAAVQAAREHVDIACITRSEKGSVIVRGQDTVVVEAHRPARLVDTTGAGDLYASGFLFGYTRGKSLAECGHLASRCAAEIISHMGARPDVPLKSLLAEEEA</sequence>
<dbReference type="PANTHER" id="PTHR43320:SF3">
    <property type="entry name" value="CARBOHYDRATE KINASE PFKB DOMAIN-CONTAINING PROTEIN"/>
    <property type="match status" value="1"/>
</dbReference>
<reference evidence="5 6" key="1">
    <citation type="submission" date="2017-09" db="EMBL/GenBank/DDBJ databases">
        <authorList>
            <person name="Ehlers B."/>
            <person name="Leendertz F.H."/>
        </authorList>
    </citation>
    <scope>NUCLEOTIDE SEQUENCE [LARGE SCALE GENOMIC DNA]</scope>
    <source>
        <strain evidence="5 6">USBA 140</strain>
    </source>
</reference>
<dbReference type="InterPro" id="IPR002173">
    <property type="entry name" value="Carboh/pur_kinase_PfkB_CS"/>
</dbReference>
<dbReference type="OrthoDB" id="9813569at2"/>
<evidence type="ECO:0000313" key="5">
    <source>
        <dbReference type="EMBL" id="SOD92096.1"/>
    </source>
</evidence>